<gene>
    <name evidence="2" type="ORF">E4L96_06880</name>
</gene>
<keyword evidence="1" id="KW-0472">Membrane</keyword>
<protein>
    <submittedName>
        <fullName evidence="2">DUF1345 domain-containing protein</fullName>
    </submittedName>
</protein>
<feature type="transmembrane region" description="Helical" evidence="1">
    <location>
        <begin position="85"/>
        <end position="105"/>
    </location>
</feature>
<keyword evidence="3" id="KW-1185">Reference proteome</keyword>
<feature type="transmembrane region" description="Helical" evidence="1">
    <location>
        <begin position="117"/>
        <end position="147"/>
    </location>
</feature>
<keyword evidence="1" id="KW-0812">Transmembrane</keyword>
<feature type="transmembrane region" description="Helical" evidence="1">
    <location>
        <begin position="196"/>
        <end position="223"/>
    </location>
</feature>
<evidence type="ECO:0000313" key="2">
    <source>
        <dbReference type="EMBL" id="TFW23281.1"/>
    </source>
</evidence>
<dbReference type="Proteomes" id="UP000298438">
    <property type="component" value="Unassembled WGS sequence"/>
</dbReference>
<dbReference type="PROSITE" id="PS51257">
    <property type="entry name" value="PROKAR_LIPOPROTEIN"/>
    <property type="match status" value="1"/>
</dbReference>
<comment type="caution">
    <text evidence="2">The sequence shown here is derived from an EMBL/GenBank/DDBJ whole genome shotgun (WGS) entry which is preliminary data.</text>
</comment>
<feature type="transmembrane region" description="Helical" evidence="1">
    <location>
        <begin position="46"/>
        <end position="65"/>
    </location>
</feature>
<dbReference type="RefSeq" id="WP_135206479.1">
    <property type="nucleotide sequence ID" value="NZ_SPVF01000097.1"/>
</dbReference>
<dbReference type="EMBL" id="SPVF01000097">
    <property type="protein sequence ID" value="TFW23281.1"/>
    <property type="molecule type" value="Genomic_DNA"/>
</dbReference>
<evidence type="ECO:0000256" key="1">
    <source>
        <dbReference type="SAM" id="Phobius"/>
    </source>
</evidence>
<dbReference type="AlphaFoldDB" id="A0A4Y9SGK6"/>
<accession>A0A4Y9SGK6</accession>
<organism evidence="2 3">
    <name type="scientific">Zemynaea arenosa</name>
    <dbReference type="NCBI Taxonomy" id="2561931"/>
    <lineage>
        <taxon>Bacteria</taxon>
        <taxon>Pseudomonadati</taxon>
        <taxon>Pseudomonadota</taxon>
        <taxon>Betaproteobacteria</taxon>
        <taxon>Burkholderiales</taxon>
        <taxon>Oxalobacteraceae</taxon>
        <taxon>Telluria group</taxon>
        <taxon>Zemynaea</taxon>
    </lineage>
</organism>
<dbReference type="Pfam" id="PF07077">
    <property type="entry name" value="DUF1345"/>
    <property type="match status" value="1"/>
</dbReference>
<dbReference type="OrthoDB" id="64737at2"/>
<proteinExistence type="predicted"/>
<sequence length="225" mass="25104">MTKPRLLARLLPRVLHSRPHLTLALAFGVVVGCLLPAKFDWATRALTGWNAMVLAYLAFMLRQILITDPKGVRAQAAEQDENAGLILATLCLAAIISITAIVVELGNVGQLPDQQRLLRYGFTAITIFGSWFLVGTLFGFHYAHIYYLSGQENRAFDFPEKQDNPDYWDFMYFSFTIAVAAQTSDVTVRNRRVRRLVLGQSVLSFFFNLVILGLSVNVGAGLINH</sequence>
<reference evidence="2 3" key="1">
    <citation type="submission" date="2019-03" db="EMBL/GenBank/DDBJ databases">
        <title>Draft Genome Sequence of Massilia arenosa sp. nov., a Novel Massilia Species Isolated from a Sandy-loam Maize Soil.</title>
        <authorList>
            <person name="Raths R."/>
            <person name="Peta V."/>
            <person name="Bucking H."/>
        </authorList>
    </citation>
    <scope>NUCLEOTIDE SEQUENCE [LARGE SCALE GENOMIC DNA]</scope>
    <source>
        <strain evidence="2 3">MC02</strain>
    </source>
</reference>
<evidence type="ECO:0000313" key="3">
    <source>
        <dbReference type="Proteomes" id="UP000298438"/>
    </source>
</evidence>
<dbReference type="InterPro" id="IPR009781">
    <property type="entry name" value="DUF1345"/>
</dbReference>
<name>A0A4Y9SGK6_9BURK</name>
<keyword evidence="1" id="KW-1133">Transmembrane helix</keyword>
<feature type="transmembrane region" description="Helical" evidence="1">
    <location>
        <begin position="20"/>
        <end position="39"/>
    </location>
</feature>